<dbReference type="Proteomes" id="UP000265619">
    <property type="component" value="Unassembled WGS sequence"/>
</dbReference>
<keyword evidence="10" id="KW-1185">Reference proteome</keyword>
<keyword evidence="6 7" id="KW-0472">Membrane</keyword>
<feature type="transmembrane region" description="Helical" evidence="7">
    <location>
        <begin position="167"/>
        <end position="191"/>
    </location>
</feature>
<keyword evidence="2" id="KW-0813">Transport</keyword>
<feature type="transmembrane region" description="Helical" evidence="7">
    <location>
        <begin position="239"/>
        <end position="269"/>
    </location>
</feature>
<dbReference type="RefSeq" id="WP_119552951.1">
    <property type="nucleotide sequence ID" value="NZ_QXMN01000006.1"/>
</dbReference>
<comment type="subcellular location">
    <subcellularLocation>
        <location evidence="1">Membrane</location>
        <topology evidence="1">Multi-pass membrane protein</topology>
    </subcellularLocation>
</comment>
<feature type="transmembrane region" description="Helical" evidence="7">
    <location>
        <begin position="318"/>
        <end position="338"/>
    </location>
</feature>
<dbReference type="EMBL" id="QXMN01000006">
    <property type="protein sequence ID" value="RIX82818.1"/>
    <property type="molecule type" value="Genomic_DNA"/>
</dbReference>
<dbReference type="GO" id="GO:1902600">
    <property type="term" value="P:proton transmembrane transport"/>
    <property type="evidence" value="ECO:0007669"/>
    <property type="project" value="InterPro"/>
</dbReference>
<feature type="transmembrane region" description="Helical" evidence="7">
    <location>
        <begin position="197"/>
        <end position="218"/>
    </location>
</feature>
<evidence type="ECO:0000256" key="6">
    <source>
        <dbReference type="ARBA" id="ARBA00023136"/>
    </source>
</evidence>
<dbReference type="GO" id="GO:0016020">
    <property type="term" value="C:membrane"/>
    <property type="evidence" value="ECO:0007669"/>
    <property type="project" value="UniProtKB-SubCell"/>
</dbReference>
<feature type="transmembrane region" description="Helical" evidence="7">
    <location>
        <begin position="6"/>
        <end position="24"/>
    </location>
</feature>
<feature type="transmembrane region" description="Helical" evidence="7">
    <location>
        <begin position="66"/>
        <end position="86"/>
    </location>
</feature>
<evidence type="ECO:0000256" key="3">
    <source>
        <dbReference type="ARBA" id="ARBA00022692"/>
    </source>
</evidence>
<feature type="transmembrane region" description="Helical" evidence="7">
    <location>
        <begin position="132"/>
        <end position="155"/>
    </location>
</feature>
<comment type="caution">
    <text evidence="9">The sequence shown here is derived from an EMBL/GenBank/DDBJ whole genome shotgun (WGS) entry which is preliminary data.</text>
</comment>
<gene>
    <name evidence="9" type="ORF">D3H34_08200</name>
</gene>
<feature type="transmembrane region" description="Helical" evidence="7">
    <location>
        <begin position="98"/>
        <end position="120"/>
    </location>
</feature>
<proteinExistence type="predicted"/>
<feature type="transmembrane region" description="Helical" evidence="7">
    <location>
        <begin position="36"/>
        <end position="54"/>
    </location>
</feature>
<evidence type="ECO:0000256" key="1">
    <source>
        <dbReference type="ARBA" id="ARBA00004141"/>
    </source>
</evidence>
<dbReference type="Gene3D" id="1.20.1530.20">
    <property type="match status" value="1"/>
</dbReference>
<feature type="domain" description="Cation/H+ exchanger transmembrane" evidence="8">
    <location>
        <begin position="15"/>
        <end position="396"/>
    </location>
</feature>
<organism evidence="9 10">
    <name type="scientific">Acidovorax cavernicola</name>
    <dbReference type="NCBI Taxonomy" id="1675792"/>
    <lineage>
        <taxon>Bacteria</taxon>
        <taxon>Pseudomonadati</taxon>
        <taxon>Pseudomonadota</taxon>
        <taxon>Betaproteobacteria</taxon>
        <taxon>Burkholderiales</taxon>
        <taxon>Comamonadaceae</taxon>
        <taxon>Acidovorax</taxon>
    </lineage>
</organism>
<dbReference type="GO" id="GO:0015297">
    <property type="term" value="F:antiporter activity"/>
    <property type="evidence" value="ECO:0007669"/>
    <property type="project" value="InterPro"/>
</dbReference>
<feature type="transmembrane region" description="Helical" evidence="7">
    <location>
        <begin position="379"/>
        <end position="402"/>
    </location>
</feature>
<dbReference type="InterPro" id="IPR038770">
    <property type="entry name" value="Na+/solute_symporter_sf"/>
</dbReference>
<keyword evidence="3 7" id="KW-0812">Transmembrane</keyword>
<keyword evidence="5" id="KW-0406">Ion transport</keyword>
<keyword evidence="4 7" id="KW-1133">Transmembrane helix</keyword>
<dbReference type="OrthoDB" id="9793589at2"/>
<feature type="transmembrane region" description="Helical" evidence="7">
    <location>
        <begin position="289"/>
        <end position="311"/>
    </location>
</feature>
<dbReference type="PANTHER" id="PTHR32468">
    <property type="entry name" value="CATION/H + ANTIPORTER"/>
    <property type="match status" value="1"/>
</dbReference>
<dbReference type="InterPro" id="IPR006153">
    <property type="entry name" value="Cation/H_exchanger_TM"/>
</dbReference>
<evidence type="ECO:0000259" key="8">
    <source>
        <dbReference type="Pfam" id="PF00999"/>
    </source>
</evidence>
<dbReference type="AlphaFoldDB" id="A0A9X8D710"/>
<evidence type="ECO:0000313" key="10">
    <source>
        <dbReference type="Proteomes" id="UP000265619"/>
    </source>
</evidence>
<reference evidence="9 10" key="1">
    <citation type="submission" date="2018-09" db="EMBL/GenBank/DDBJ databases">
        <title>Acidovorax cavernicola nov. sp. isolated from Gruta de las Maravillas (Aracena, Spain).</title>
        <authorList>
            <person name="Jurado V."/>
            <person name="Gutierrez-Patricio S."/>
            <person name="Gonzalez-Pimentel J.L."/>
            <person name="Miller A.Z."/>
            <person name="Laiz L."/>
            <person name="Saiz-Jimenez C."/>
        </authorList>
    </citation>
    <scope>NUCLEOTIDE SEQUENCE [LARGE SCALE GENOMIC DNA]</scope>
    <source>
        <strain evidence="9 10">1011MAR4D40.2</strain>
    </source>
</reference>
<evidence type="ECO:0000256" key="5">
    <source>
        <dbReference type="ARBA" id="ARBA00023065"/>
    </source>
</evidence>
<dbReference type="PANTHER" id="PTHR32468:SF0">
    <property type="entry name" value="K(+)_H(+) ANTIPORTER 1"/>
    <property type="match status" value="1"/>
</dbReference>
<name>A0A9X8D710_9BURK</name>
<evidence type="ECO:0000256" key="4">
    <source>
        <dbReference type="ARBA" id="ARBA00022989"/>
    </source>
</evidence>
<evidence type="ECO:0000256" key="7">
    <source>
        <dbReference type="SAM" id="Phobius"/>
    </source>
</evidence>
<accession>A0A9X8D710</accession>
<protein>
    <submittedName>
        <fullName evidence="9">Cation:proton antiporter</fullName>
    </submittedName>
</protein>
<evidence type="ECO:0000256" key="2">
    <source>
        <dbReference type="ARBA" id="ARBA00022448"/>
    </source>
</evidence>
<sequence length="416" mass="43212">MSVTTLLLQLVVILTTARLCGWVLRHVGQPSVVGEMAAGLMLGPAVMGLLFPSLHSQLFAKESLQGLSSLATVGLVLFMFVVGLELRATRNMRAQIKAAGAVGVLSVIAPLVLGLAISPLLHPTLAPAGVGFWPFALFMAAALSITAFPVMARILKDRGLTRTPFGQLSLSAAAVVDVFAWILLAFVVALIGAGEGYAGLLKTALGVVVVLAVLFFGLKPAFAWVLRVKAPDGEPSTTVMAALMIGLLVTALVTEWLHLHAVFGAFLFGACLPRDDRLLRSLSERIEPISIVVLMPLFFALAGLGTTANAFSGASLGAMLLIVGVATVGKIAGGAAGARMAGYGWRDSLATGSLMNARGLMELIVIKIGLDVGLIGPELFTMLLVMALVTTAMTGPLMTLCIGRKPQPAEGAHAES</sequence>
<evidence type="ECO:0000313" key="9">
    <source>
        <dbReference type="EMBL" id="RIX82818.1"/>
    </source>
</evidence>
<dbReference type="Pfam" id="PF00999">
    <property type="entry name" value="Na_H_Exchanger"/>
    <property type="match status" value="1"/>
</dbReference>
<dbReference type="InterPro" id="IPR050794">
    <property type="entry name" value="CPA2_transporter"/>
</dbReference>